<name>A0AA86UPG9_9EUKA</name>
<reference evidence="1" key="1">
    <citation type="submission" date="2023-06" db="EMBL/GenBank/DDBJ databases">
        <authorList>
            <person name="Kurt Z."/>
        </authorList>
    </citation>
    <scope>NUCLEOTIDE SEQUENCE</scope>
</reference>
<dbReference type="InterPro" id="IPR032675">
    <property type="entry name" value="LRR_dom_sf"/>
</dbReference>
<evidence type="ECO:0000313" key="2">
    <source>
        <dbReference type="EMBL" id="CAL5999428.1"/>
    </source>
</evidence>
<reference evidence="2 4" key="2">
    <citation type="submission" date="2024-07" db="EMBL/GenBank/DDBJ databases">
        <authorList>
            <person name="Akdeniz Z."/>
        </authorList>
    </citation>
    <scope>NUCLEOTIDE SEQUENCE [LARGE SCALE GENOMIC DNA]</scope>
</reference>
<dbReference type="Proteomes" id="UP001642409">
    <property type="component" value="Unassembled WGS sequence"/>
</dbReference>
<evidence type="ECO:0000313" key="4">
    <source>
        <dbReference type="Proteomes" id="UP001642409"/>
    </source>
</evidence>
<accession>A0AA86UPG9</accession>
<dbReference type="Gene3D" id="3.80.10.10">
    <property type="entry name" value="Ribonuclease Inhibitor"/>
    <property type="match status" value="1"/>
</dbReference>
<keyword evidence="4" id="KW-1185">Reference proteome</keyword>
<dbReference type="EMBL" id="CAXDID020000112">
    <property type="protein sequence ID" value="CAL6029911.1"/>
    <property type="molecule type" value="Genomic_DNA"/>
</dbReference>
<proteinExistence type="predicted"/>
<protein>
    <submittedName>
        <fullName evidence="1">MucBP domain-containing protein</fullName>
    </submittedName>
    <submittedName>
        <fullName evidence="2">MucBP_domain-containing protein</fullName>
    </submittedName>
</protein>
<comment type="caution">
    <text evidence="1">The sequence shown here is derived from an EMBL/GenBank/DDBJ whole genome shotgun (WGS) entry which is preliminary data.</text>
</comment>
<dbReference type="EMBL" id="CAXDID020000039">
    <property type="protein sequence ID" value="CAL5999428.1"/>
    <property type="molecule type" value="Genomic_DNA"/>
</dbReference>
<evidence type="ECO:0000313" key="1">
    <source>
        <dbReference type="EMBL" id="CAI9959321.1"/>
    </source>
</evidence>
<dbReference type="SUPFAM" id="SSF52058">
    <property type="entry name" value="L domain-like"/>
    <property type="match status" value="1"/>
</dbReference>
<organism evidence="1">
    <name type="scientific">Hexamita inflata</name>
    <dbReference type="NCBI Taxonomy" id="28002"/>
    <lineage>
        <taxon>Eukaryota</taxon>
        <taxon>Metamonada</taxon>
        <taxon>Diplomonadida</taxon>
        <taxon>Hexamitidae</taxon>
        <taxon>Hexamitinae</taxon>
        <taxon>Hexamita</taxon>
    </lineage>
</organism>
<evidence type="ECO:0000313" key="3">
    <source>
        <dbReference type="EMBL" id="CAL6029911.1"/>
    </source>
</evidence>
<gene>
    <name evidence="2" type="ORF">HINF_LOCUS16216</name>
    <name evidence="3" type="ORF">HINF_LOCUS32788</name>
    <name evidence="1" type="ORF">HINF_LOCUS46966</name>
</gene>
<dbReference type="EMBL" id="CATOUU010000916">
    <property type="protein sequence ID" value="CAI9959321.1"/>
    <property type="molecule type" value="Genomic_DNA"/>
</dbReference>
<dbReference type="AlphaFoldDB" id="A0AA86UPG9"/>
<sequence>MSLHSNQIIDHPLSYLTYLLSLQLFENPVIDISPLINLEDLEELYFDKNFISDFSALNTEQFTDYYFSQQTIETVVNTETCSYTENNFGFLFEHNI</sequence>